<comment type="caution">
    <text evidence="1">The sequence shown here is derived from an EMBL/GenBank/DDBJ whole genome shotgun (WGS) entry which is preliminary data.</text>
</comment>
<dbReference type="EMBL" id="SSTJ01000010">
    <property type="protein sequence ID" value="THG36872.1"/>
    <property type="molecule type" value="Genomic_DNA"/>
</dbReference>
<proteinExistence type="predicted"/>
<sequence length="176" mass="20541">MSRDAGRGAGMRRKTPEELLDYGLDWIAANRGTYNRVMHLCLCEVEAGEDWVGRDYIYRMAKKSRLRITNDKEFRFSHELWSVIARYMAMMRPVLARVISCNRSPIDDFDFEQKWHDRVGDGTVFLARSYAEAKRMCEEGDPLARVLPPRNRKDSKCKRPTKGELCRAAQQSLFQQ</sequence>
<accession>A0A4S4G2Y0</accession>
<dbReference type="Proteomes" id="UP000308978">
    <property type="component" value="Unassembled WGS sequence"/>
</dbReference>
<name>A0A4S4G2Y0_9ACTN</name>
<gene>
    <name evidence="1" type="ORF">E5986_08195</name>
</gene>
<dbReference type="AlphaFoldDB" id="A0A4S4G2Y0"/>
<evidence type="ECO:0000313" key="1">
    <source>
        <dbReference type="EMBL" id="THG36872.1"/>
    </source>
</evidence>
<protein>
    <submittedName>
        <fullName evidence="1">Uncharacterized protein</fullName>
    </submittedName>
</protein>
<reference evidence="1 2" key="1">
    <citation type="submission" date="2019-04" db="EMBL/GenBank/DDBJ databases">
        <title>Microbes associate with the intestines of laboratory mice.</title>
        <authorList>
            <person name="Navarre W."/>
            <person name="Wong E."/>
            <person name="Huang K.C."/>
            <person name="Tropini C."/>
            <person name="Ng K."/>
            <person name="Yu B."/>
        </authorList>
    </citation>
    <scope>NUCLEOTIDE SEQUENCE [LARGE SCALE GENOMIC DNA]</scope>
    <source>
        <strain evidence="1 2">NM80_B27</strain>
    </source>
</reference>
<dbReference type="RefSeq" id="WP_136434970.1">
    <property type="nucleotide sequence ID" value="NZ_SSTJ01000010.1"/>
</dbReference>
<organism evidence="1 2">
    <name type="scientific">Adlercreutzia caecimuris</name>
    <dbReference type="NCBI Taxonomy" id="671266"/>
    <lineage>
        <taxon>Bacteria</taxon>
        <taxon>Bacillati</taxon>
        <taxon>Actinomycetota</taxon>
        <taxon>Coriobacteriia</taxon>
        <taxon>Eggerthellales</taxon>
        <taxon>Eggerthellaceae</taxon>
        <taxon>Adlercreutzia</taxon>
    </lineage>
</organism>
<evidence type="ECO:0000313" key="2">
    <source>
        <dbReference type="Proteomes" id="UP000308978"/>
    </source>
</evidence>